<dbReference type="PANTHER" id="PTHR36754">
    <property type="entry name" value="E3 UBIQUITIN-PROTEIN LIGASE TRIM37"/>
    <property type="match status" value="1"/>
</dbReference>
<protein>
    <recommendedName>
        <fullName evidence="4">B box-type domain-containing protein</fullName>
    </recommendedName>
</protein>
<evidence type="ECO:0000313" key="6">
    <source>
        <dbReference type="Proteomes" id="UP001145021"/>
    </source>
</evidence>
<name>A0A9W8CIS9_9FUNG</name>
<feature type="compositionally biased region" description="Polar residues" evidence="3">
    <location>
        <begin position="57"/>
        <end position="73"/>
    </location>
</feature>
<feature type="region of interest" description="Disordered" evidence="3">
    <location>
        <begin position="643"/>
        <end position="703"/>
    </location>
</feature>
<dbReference type="Proteomes" id="UP001145021">
    <property type="component" value="Unassembled WGS sequence"/>
</dbReference>
<dbReference type="GO" id="GO:0005778">
    <property type="term" value="C:peroxisomal membrane"/>
    <property type="evidence" value="ECO:0007669"/>
    <property type="project" value="TreeGrafter"/>
</dbReference>
<dbReference type="GO" id="GO:0008270">
    <property type="term" value="F:zinc ion binding"/>
    <property type="evidence" value="ECO:0007669"/>
    <property type="project" value="UniProtKB-KW"/>
</dbReference>
<feature type="region of interest" description="Disordered" evidence="3">
    <location>
        <begin position="1040"/>
        <end position="1071"/>
    </location>
</feature>
<gene>
    <name evidence="5" type="ORF">LPJ64_004225</name>
</gene>
<dbReference type="SUPFAM" id="SSF57845">
    <property type="entry name" value="B-box zinc-binding domain"/>
    <property type="match status" value="1"/>
</dbReference>
<organism evidence="5 6">
    <name type="scientific">Coemansia asiatica</name>
    <dbReference type="NCBI Taxonomy" id="1052880"/>
    <lineage>
        <taxon>Eukaryota</taxon>
        <taxon>Fungi</taxon>
        <taxon>Fungi incertae sedis</taxon>
        <taxon>Zoopagomycota</taxon>
        <taxon>Kickxellomycotina</taxon>
        <taxon>Kickxellomycetes</taxon>
        <taxon>Kickxellales</taxon>
        <taxon>Kickxellaceae</taxon>
        <taxon>Coemansia</taxon>
    </lineage>
</organism>
<dbReference type="GO" id="GO:0016235">
    <property type="term" value="C:aggresome"/>
    <property type="evidence" value="ECO:0007669"/>
    <property type="project" value="TreeGrafter"/>
</dbReference>
<dbReference type="Pfam" id="PF00643">
    <property type="entry name" value="zf-B_box"/>
    <property type="match status" value="1"/>
</dbReference>
<comment type="caution">
    <text evidence="5">The sequence shown here is derived from an EMBL/GenBank/DDBJ whole genome shotgun (WGS) entry which is preliminary data.</text>
</comment>
<accession>A0A9W8CIS9</accession>
<feature type="region of interest" description="Disordered" evidence="3">
    <location>
        <begin position="565"/>
        <end position="630"/>
    </location>
</feature>
<feature type="region of interest" description="Disordered" evidence="3">
    <location>
        <begin position="1158"/>
        <end position="1285"/>
    </location>
</feature>
<feature type="domain" description="B box-type" evidence="4">
    <location>
        <begin position="224"/>
        <end position="267"/>
    </location>
</feature>
<feature type="compositionally biased region" description="Polar residues" evidence="3">
    <location>
        <begin position="1166"/>
        <end position="1175"/>
    </location>
</feature>
<keyword evidence="2" id="KW-0175">Coiled coil</keyword>
<feature type="compositionally biased region" description="Polar residues" evidence="3">
    <location>
        <begin position="660"/>
        <end position="703"/>
    </location>
</feature>
<feature type="compositionally biased region" description="Basic and acidic residues" evidence="3">
    <location>
        <begin position="1218"/>
        <end position="1228"/>
    </location>
</feature>
<feature type="region of interest" description="Disordered" evidence="3">
    <location>
        <begin position="1387"/>
        <end position="1473"/>
    </location>
</feature>
<keyword evidence="1" id="KW-0862">Zinc</keyword>
<dbReference type="EMBL" id="JANBOH010000196">
    <property type="protein sequence ID" value="KAJ1644055.1"/>
    <property type="molecule type" value="Genomic_DNA"/>
</dbReference>
<feature type="compositionally biased region" description="Low complexity" evidence="3">
    <location>
        <begin position="1202"/>
        <end position="1217"/>
    </location>
</feature>
<feature type="compositionally biased region" description="Low complexity" evidence="3">
    <location>
        <begin position="1443"/>
        <end position="1457"/>
    </location>
</feature>
<feature type="region of interest" description="Disordered" evidence="3">
    <location>
        <begin position="56"/>
        <end position="110"/>
    </location>
</feature>
<feature type="compositionally biased region" description="Low complexity" evidence="3">
    <location>
        <begin position="1176"/>
        <end position="1187"/>
    </location>
</feature>
<dbReference type="GO" id="GO:0061630">
    <property type="term" value="F:ubiquitin protein ligase activity"/>
    <property type="evidence" value="ECO:0007669"/>
    <property type="project" value="TreeGrafter"/>
</dbReference>
<evidence type="ECO:0000259" key="4">
    <source>
        <dbReference type="PROSITE" id="PS50119"/>
    </source>
</evidence>
<reference evidence="5" key="1">
    <citation type="submission" date="2022-07" db="EMBL/GenBank/DDBJ databases">
        <title>Phylogenomic reconstructions and comparative analyses of Kickxellomycotina fungi.</title>
        <authorList>
            <person name="Reynolds N.K."/>
            <person name="Stajich J.E."/>
            <person name="Barry K."/>
            <person name="Grigoriev I.V."/>
            <person name="Crous P."/>
            <person name="Smith M.E."/>
        </authorList>
    </citation>
    <scope>NUCLEOTIDE SEQUENCE</scope>
    <source>
        <strain evidence="5">NBRC 105413</strain>
    </source>
</reference>
<dbReference type="GO" id="GO:0051865">
    <property type="term" value="P:protein autoubiquitination"/>
    <property type="evidence" value="ECO:0007669"/>
    <property type="project" value="TreeGrafter"/>
</dbReference>
<dbReference type="GO" id="GO:0006513">
    <property type="term" value="P:protein monoubiquitination"/>
    <property type="evidence" value="ECO:0007669"/>
    <property type="project" value="TreeGrafter"/>
</dbReference>
<feature type="coiled-coil region" evidence="2">
    <location>
        <begin position="318"/>
        <end position="345"/>
    </location>
</feature>
<evidence type="ECO:0000256" key="1">
    <source>
        <dbReference type="PROSITE-ProRule" id="PRU00024"/>
    </source>
</evidence>
<evidence type="ECO:0000256" key="2">
    <source>
        <dbReference type="SAM" id="Coils"/>
    </source>
</evidence>
<sequence length="1592" mass="171152">MSRGLLKSLRSLTLSRTGTASTDNISIDTTAATTISQNITSNGQTLETSGAKGRKSLSLNNAHTNGSSSNFRPTSRRTSKKLSKKKQQQQQQQQQQRRRSNSVKSQSVLPLSPSLTSSAADSFFPVDDALVPTATTTAAEVIVLTEVNNQQPIEAPISTAKISDVQATAAEAAKEDTVAQLAVLPEEESDIDTQTFLALNEMGSSSSSMQAISLGNNVEIDASAYAERCAMHPGTRNDLWCDDCEAAICEHCGKPGAHHDGHQVMKLSIAYDDTFESIEEVQLQLMEYLSETRVRSTLLDSALGAVSESYETTKRLIELQKESELDELDTEFRRAEQTLVELIDGCSGWRQHVEESVELAQKMAEEFTQAQAVAQRNLFFRVLAFATDSRPDLWDQGVPEQRDFSTMALPATMVDTLVVPSVLDLGRKRGHVRVAGDPFSAHGSVWKLEARRTRSRTGDSMLTVSATCKERGGSPDIRYTLGVSLVRESDGCSSVFAQTKSDQWELGSNFDFCLCSLDELQSADVLADTGCVTVRLSVDIASFKMLAEAQEDRIRILEQRIKDLESQQNSQKQQQQQRLRGGSSGESDAGFAGGTQLATSLATRSLRPDRRKRSDGRGWATSPRAADKRQMFLAGSAHMRTKSLVSPLPDMPPLPMHAPSSANGSPASVASESMTSTLPSGSDSIQSVGQQQNQIVEPNDLSQGQVVTNDIDLDGGLCAAETDTVSSIKLEHRRASSLATKLRRAQAIPFPLNIMRVPSDQSQAPSLSGSEITSLQISLSDDRSSVLRRLSGWVRNTEGKVAKQAKRMRKQLGAPNGGSIKDDGGDLEDWTFLDKSLSPGFVVAGSTQSLNVLVTDHGSPLSLRDREKRRPASYGVVGHRMALLPPPPSVPLPPIPVPQLRPSIAEDDGCATTDAANDDDFAFDGIADIEREQAEVDARTQMRRHTDACVASHKSPLLCINDMAVARPVSQADMMDHESQLIARKQSVMQRLDALMLIQNTAENSRDGYSQSTLRRISSELGMVMEGRRRRIEEARTHELGLPGRASRRADTVSSCNSADRRSAAAEPSQQIDIRDIDGRSRRAVSMGTSDIRRSISKAGIAGIVGADEDVVLDHPPLSALPALHVCQGRRPESCGSLEALNSDYYSATALMESIARTPPTRRESLQQCPQSRRVSSASAASSASSSIGRSPARITRPCGRGSSSSSSSNSSSSGNGVRRESFTDHRSKIPSALLGRAANQPSGLPAATSLRARGGGISGQLTPQANRRGGILKAGRTKREAPGRMHGLADVSAMPELLVARTPAAQGRFTEYSADLATSASINGDSPVTKGSRSSTLPSLEQQQQELGSAKKANANAVAGRQVRSARAPRKKVHFPGEQELKTILTYDPHIVQPNKDKTGGLTCRSSSPPPLVKPGTTFKDNSDDDDNNSDHEAHGLAAKVRSSPRLTPRSSSITSYQRPPIPRANNSNGTQAKASFLPTHLLADDSGDDLVQGRASDAHTLDFTLQADVAMDPLPKQHDGQVVKTNWRGLHVGPNTASAQSSPVAAGVVVTSSNISSSPSPGSEADRTVFGAEQIPSIARGRNTAFKQVF</sequence>
<dbReference type="GO" id="GO:0031625">
    <property type="term" value="F:ubiquitin protein ligase binding"/>
    <property type="evidence" value="ECO:0007669"/>
    <property type="project" value="TreeGrafter"/>
</dbReference>
<evidence type="ECO:0000256" key="3">
    <source>
        <dbReference type="SAM" id="MobiDB-lite"/>
    </source>
</evidence>
<dbReference type="Gene3D" id="3.30.160.60">
    <property type="entry name" value="Classic Zinc Finger"/>
    <property type="match status" value="1"/>
</dbReference>
<dbReference type="PROSITE" id="PS50119">
    <property type="entry name" value="ZF_BBOX"/>
    <property type="match status" value="1"/>
</dbReference>
<dbReference type="GO" id="GO:0005164">
    <property type="term" value="F:tumor necrosis factor receptor binding"/>
    <property type="evidence" value="ECO:0007669"/>
    <property type="project" value="TreeGrafter"/>
</dbReference>
<keyword evidence="6" id="KW-1185">Reference proteome</keyword>
<dbReference type="PANTHER" id="PTHR36754:SF2">
    <property type="entry name" value="E3 UBIQUITIN-PROTEIN LIGASE TRIM37"/>
    <property type="match status" value="1"/>
</dbReference>
<keyword evidence="1" id="KW-0863">Zinc-finger</keyword>
<dbReference type="GO" id="GO:0070842">
    <property type="term" value="P:aggresome assembly"/>
    <property type="evidence" value="ECO:0007669"/>
    <property type="project" value="TreeGrafter"/>
</dbReference>
<proteinExistence type="predicted"/>
<dbReference type="InterPro" id="IPR053003">
    <property type="entry name" value="TRIM_RBCC_E3_ubiq-ligases"/>
</dbReference>
<feature type="compositionally biased region" description="Basic residues" evidence="3">
    <location>
        <begin position="74"/>
        <end position="87"/>
    </location>
</feature>
<dbReference type="InterPro" id="IPR000315">
    <property type="entry name" value="Znf_B-box"/>
</dbReference>
<keyword evidence="1" id="KW-0479">Metal-binding</keyword>
<evidence type="ECO:0000313" key="5">
    <source>
        <dbReference type="EMBL" id="KAJ1644055.1"/>
    </source>
</evidence>
<feature type="compositionally biased region" description="Low complexity" evidence="3">
    <location>
        <begin position="566"/>
        <end position="587"/>
    </location>
</feature>